<accession>A0A1H3CK53</accession>
<feature type="binding site" evidence="2">
    <location>
        <position position="106"/>
    </location>
    <ligand>
        <name>Mn(2+)</name>
        <dbReference type="ChEBI" id="CHEBI:29035"/>
        <label>2</label>
    </ligand>
</feature>
<dbReference type="InterPro" id="IPR036264">
    <property type="entry name" value="Bact_exopeptidase_dim_dom"/>
</dbReference>
<evidence type="ECO:0000256" key="1">
    <source>
        <dbReference type="ARBA" id="ARBA00022801"/>
    </source>
</evidence>
<dbReference type="RefSeq" id="WP_089948326.1">
    <property type="nucleotide sequence ID" value="NZ_FNOI01000009.1"/>
</dbReference>
<dbReference type="EMBL" id="FNOI01000009">
    <property type="protein sequence ID" value="SDX54380.1"/>
    <property type="molecule type" value="Genomic_DNA"/>
</dbReference>
<name>A0A1H3CK53_9RHOB</name>
<dbReference type="GO" id="GO:0046872">
    <property type="term" value="F:metal ion binding"/>
    <property type="evidence" value="ECO:0007669"/>
    <property type="project" value="UniProtKB-KW"/>
</dbReference>
<dbReference type="SUPFAM" id="SSF53187">
    <property type="entry name" value="Zn-dependent exopeptidases"/>
    <property type="match status" value="1"/>
</dbReference>
<keyword evidence="2" id="KW-0464">Manganese</keyword>
<dbReference type="GO" id="GO:0019877">
    <property type="term" value="P:diaminopimelate biosynthetic process"/>
    <property type="evidence" value="ECO:0007669"/>
    <property type="project" value="UniProtKB-ARBA"/>
</dbReference>
<dbReference type="Gene3D" id="3.30.70.360">
    <property type="match status" value="1"/>
</dbReference>
<proteinExistence type="predicted"/>
<protein>
    <submittedName>
        <fullName evidence="4">Hippurate hydrolase</fullName>
    </submittedName>
</protein>
<evidence type="ECO:0000256" key="2">
    <source>
        <dbReference type="PIRSR" id="PIRSR005962-1"/>
    </source>
</evidence>
<evidence type="ECO:0000313" key="5">
    <source>
        <dbReference type="Proteomes" id="UP000199441"/>
    </source>
</evidence>
<comment type="cofactor">
    <cofactor evidence="2">
        <name>Mn(2+)</name>
        <dbReference type="ChEBI" id="CHEBI:29035"/>
    </cofactor>
    <text evidence="2">The Mn(2+) ion enhances activity.</text>
</comment>
<feature type="binding site" evidence="2">
    <location>
        <position position="104"/>
    </location>
    <ligand>
        <name>Mn(2+)</name>
        <dbReference type="ChEBI" id="CHEBI:29035"/>
        <label>2</label>
    </ligand>
</feature>
<keyword evidence="2" id="KW-0479">Metal-binding</keyword>
<dbReference type="GO" id="GO:0050118">
    <property type="term" value="F:N-acetyldiaminopimelate deacetylase activity"/>
    <property type="evidence" value="ECO:0007669"/>
    <property type="project" value="UniProtKB-ARBA"/>
</dbReference>
<keyword evidence="5" id="KW-1185">Reference proteome</keyword>
<dbReference type="AlphaFoldDB" id="A0A1H3CK53"/>
<dbReference type="OrthoDB" id="9777385at2"/>
<evidence type="ECO:0000313" key="4">
    <source>
        <dbReference type="EMBL" id="SDX54380.1"/>
    </source>
</evidence>
<dbReference type="Gene3D" id="3.40.630.10">
    <property type="entry name" value="Zn peptidases"/>
    <property type="match status" value="1"/>
</dbReference>
<gene>
    <name evidence="4" type="ORF">SAMN04488001_3459</name>
</gene>
<feature type="binding site" evidence="2">
    <location>
        <position position="165"/>
    </location>
    <ligand>
        <name>Mn(2+)</name>
        <dbReference type="ChEBI" id="CHEBI:29035"/>
        <label>2</label>
    </ligand>
</feature>
<dbReference type="PIRSF" id="PIRSF005962">
    <property type="entry name" value="Pept_M20D_amidohydro"/>
    <property type="match status" value="1"/>
</dbReference>
<dbReference type="Pfam" id="PF07687">
    <property type="entry name" value="M20_dimer"/>
    <property type="match status" value="1"/>
</dbReference>
<feature type="binding site" evidence="2">
    <location>
        <position position="359"/>
    </location>
    <ligand>
        <name>Mn(2+)</name>
        <dbReference type="ChEBI" id="CHEBI:29035"/>
        <label>2</label>
    </ligand>
</feature>
<dbReference type="CDD" id="cd05666">
    <property type="entry name" value="M20_Acy1-like"/>
    <property type="match status" value="1"/>
</dbReference>
<reference evidence="5" key="1">
    <citation type="submission" date="2016-10" db="EMBL/GenBank/DDBJ databases">
        <authorList>
            <person name="Varghese N."/>
            <person name="Submissions S."/>
        </authorList>
    </citation>
    <scope>NUCLEOTIDE SEQUENCE [LARGE SCALE GENOMIC DNA]</scope>
    <source>
        <strain evidence="5">DSM 26922</strain>
    </source>
</reference>
<evidence type="ECO:0000259" key="3">
    <source>
        <dbReference type="Pfam" id="PF07687"/>
    </source>
</evidence>
<dbReference type="FunFam" id="3.30.70.360:FF:000001">
    <property type="entry name" value="N-acetyldiaminopimelate deacetylase"/>
    <property type="match status" value="1"/>
</dbReference>
<sequence>MPIKNRLAEMHPEITEWRHHLHQNPELGFEVHETAAFVAEKLRAFGVDDVTSGVGKTGVVGVIKGKTDTSGRVIGLRADMDALPILEDTGLDYASKNAGKMHACGHDGHTAMLLGAAKYLAETRNFDGTVVVIFQPAEENGGGGNEMVKDGMMDRWNIQEVYGMHNQPGMPAGKFLTRPGAFMAAADQFYVTIRGQGGHAAMPHDAIDPNLTTAHVLLALQSIASRNVDPLKQVVVSVCSMHSDSEATNVIPETVKISGTVRTLDEDIRMAVRERFLKIVNATAEAYGCSAEIEYEIGYPVTVNSAEHAVFAADVAREVTPDVNDDTPPLMGGEDFSYMLNARPGAYVFLGAGEGATVHHPQYNFNDDIIPLGCSWLVGMAESRMPSA</sequence>
<dbReference type="InterPro" id="IPR002933">
    <property type="entry name" value="Peptidase_M20"/>
</dbReference>
<dbReference type="InterPro" id="IPR011650">
    <property type="entry name" value="Peptidase_M20_dimer"/>
</dbReference>
<dbReference type="NCBIfam" id="TIGR01891">
    <property type="entry name" value="amidohydrolases"/>
    <property type="match status" value="1"/>
</dbReference>
<dbReference type="STRING" id="670155.SAMN04488001_3459"/>
<dbReference type="InterPro" id="IPR017439">
    <property type="entry name" value="Amidohydrolase"/>
</dbReference>
<dbReference type="Proteomes" id="UP000199441">
    <property type="component" value="Unassembled WGS sequence"/>
</dbReference>
<dbReference type="PANTHER" id="PTHR11014:SF63">
    <property type="entry name" value="METALLOPEPTIDASE, PUTATIVE (AFU_ORTHOLOGUE AFUA_6G09600)-RELATED"/>
    <property type="match status" value="1"/>
</dbReference>
<feature type="domain" description="Peptidase M20 dimerisation" evidence="3">
    <location>
        <begin position="189"/>
        <end position="287"/>
    </location>
</feature>
<organism evidence="4 5">
    <name type="scientific">Litoreibacter albidus</name>
    <dbReference type="NCBI Taxonomy" id="670155"/>
    <lineage>
        <taxon>Bacteria</taxon>
        <taxon>Pseudomonadati</taxon>
        <taxon>Pseudomonadota</taxon>
        <taxon>Alphaproteobacteria</taxon>
        <taxon>Rhodobacterales</taxon>
        <taxon>Roseobacteraceae</taxon>
        <taxon>Litoreibacter</taxon>
    </lineage>
</organism>
<dbReference type="PANTHER" id="PTHR11014">
    <property type="entry name" value="PEPTIDASE M20 FAMILY MEMBER"/>
    <property type="match status" value="1"/>
</dbReference>
<dbReference type="Pfam" id="PF01546">
    <property type="entry name" value="Peptidase_M20"/>
    <property type="match status" value="1"/>
</dbReference>
<dbReference type="SUPFAM" id="SSF55031">
    <property type="entry name" value="Bacterial exopeptidase dimerisation domain"/>
    <property type="match status" value="1"/>
</dbReference>
<keyword evidence="1 4" id="KW-0378">Hydrolase</keyword>
<feature type="binding site" evidence="2">
    <location>
        <position position="139"/>
    </location>
    <ligand>
        <name>Mn(2+)</name>
        <dbReference type="ChEBI" id="CHEBI:29035"/>
        <label>2</label>
    </ligand>
</feature>